<evidence type="ECO:0000256" key="1">
    <source>
        <dbReference type="SAM" id="Phobius"/>
    </source>
</evidence>
<proteinExistence type="predicted"/>
<organism evidence="2 3">
    <name type="scientific">Fibrella forsythiae</name>
    <dbReference type="NCBI Taxonomy" id="2817061"/>
    <lineage>
        <taxon>Bacteria</taxon>
        <taxon>Pseudomonadati</taxon>
        <taxon>Bacteroidota</taxon>
        <taxon>Cytophagia</taxon>
        <taxon>Cytophagales</taxon>
        <taxon>Spirosomataceae</taxon>
        <taxon>Fibrella</taxon>
    </lineage>
</organism>
<dbReference type="RefSeq" id="WP_207326905.1">
    <property type="nucleotide sequence ID" value="NZ_JAFMYW010000001.1"/>
</dbReference>
<keyword evidence="1" id="KW-0812">Transmembrane</keyword>
<evidence type="ECO:0000313" key="2">
    <source>
        <dbReference type="EMBL" id="MBO0946978.1"/>
    </source>
</evidence>
<sequence>MQLSDIPALVWILLGSFLLAMIYFQVIISRTVLALQEENARLRVIITKQLDELTHDEINEVSDILRADHE</sequence>
<evidence type="ECO:0008006" key="4">
    <source>
        <dbReference type="Google" id="ProtNLM"/>
    </source>
</evidence>
<dbReference type="EMBL" id="JAFMYW010000001">
    <property type="protein sequence ID" value="MBO0946978.1"/>
    <property type="molecule type" value="Genomic_DNA"/>
</dbReference>
<protein>
    <recommendedName>
        <fullName evidence="4">CcmD family protein</fullName>
    </recommendedName>
</protein>
<dbReference type="Proteomes" id="UP000664628">
    <property type="component" value="Unassembled WGS sequence"/>
</dbReference>
<keyword evidence="1" id="KW-0472">Membrane</keyword>
<feature type="transmembrane region" description="Helical" evidence="1">
    <location>
        <begin position="6"/>
        <end position="28"/>
    </location>
</feature>
<keyword evidence="1" id="KW-1133">Transmembrane helix</keyword>
<comment type="caution">
    <text evidence="2">The sequence shown here is derived from an EMBL/GenBank/DDBJ whole genome shotgun (WGS) entry which is preliminary data.</text>
</comment>
<evidence type="ECO:0000313" key="3">
    <source>
        <dbReference type="Proteomes" id="UP000664628"/>
    </source>
</evidence>
<keyword evidence="3" id="KW-1185">Reference proteome</keyword>
<accession>A0ABS3JBY6</accession>
<name>A0ABS3JBY6_9BACT</name>
<reference evidence="2 3" key="1">
    <citation type="submission" date="2021-03" db="EMBL/GenBank/DDBJ databases">
        <title>Fibrella sp. HMF5405 genome sequencing and assembly.</title>
        <authorList>
            <person name="Kang H."/>
            <person name="Kim H."/>
            <person name="Bae S."/>
            <person name="Joh K."/>
        </authorList>
    </citation>
    <scope>NUCLEOTIDE SEQUENCE [LARGE SCALE GENOMIC DNA]</scope>
    <source>
        <strain evidence="2 3">HMF5405</strain>
    </source>
</reference>
<gene>
    <name evidence="2" type="ORF">J2I46_00175</name>
</gene>